<name>A0A0C9UM83_SPHS4</name>
<sequence length="291" mass="32573">MSMHEEARQWKLGRGVDGGRKSCSPTELDELHTLRRHLSPPSAKATVDPPRPPRTSEGRIRTDSLYSRRITLDTYNSYSSNTWDVSPRCTILINLLRRLYEKRVRFRSVSSRHTISTRSSPGLSPLPAPRRVLRRVPPSTIFPSPPRTACPPSPPRRRSLSPPRRYRPNDHPAFDTHPPRARSASNPPPSVHHRAHCDATPVRQPSTARSRLHSVRPVPSSPRLAARALPSHPVAAAPVPPGWSHPRTRAPLIPRTAPLSPLDYDSDPSMPTLKRNSPFPPFKTLGRKSKA</sequence>
<dbReference type="HOGENOM" id="CLU_957015_0_0_1"/>
<feature type="region of interest" description="Disordered" evidence="1">
    <location>
        <begin position="1"/>
        <end position="62"/>
    </location>
</feature>
<dbReference type="AlphaFoldDB" id="A0A0C9UM83"/>
<dbReference type="Proteomes" id="UP000054279">
    <property type="component" value="Unassembled WGS sequence"/>
</dbReference>
<reference evidence="2 3" key="1">
    <citation type="submission" date="2014-06" db="EMBL/GenBank/DDBJ databases">
        <title>Evolutionary Origins and Diversification of the Mycorrhizal Mutualists.</title>
        <authorList>
            <consortium name="DOE Joint Genome Institute"/>
            <consortium name="Mycorrhizal Genomics Consortium"/>
            <person name="Kohler A."/>
            <person name="Kuo A."/>
            <person name="Nagy L.G."/>
            <person name="Floudas D."/>
            <person name="Copeland A."/>
            <person name="Barry K.W."/>
            <person name="Cichocki N."/>
            <person name="Veneault-Fourrey C."/>
            <person name="LaButti K."/>
            <person name="Lindquist E.A."/>
            <person name="Lipzen A."/>
            <person name="Lundell T."/>
            <person name="Morin E."/>
            <person name="Murat C."/>
            <person name="Riley R."/>
            <person name="Ohm R."/>
            <person name="Sun H."/>
            <person name="Tunlid A."/>
            <person name="Henrissat B."/>
            <person name="Grigoriev I.V."/>
            <person name="Hibbett D.S."/>
            <person name="Martin F."/>
        </authorList>
    </citation>
    <scope>NUCLEOTIDE SEQUENCE [LARGE SCALE GENOMIC DNA]</scope>
    <source>
        <strain evidence="2 3">SS14</strain>
    </source>
</reference>
<organism evidence="2 3">
    <name type="scientific">Sphaerobolus stellatus (strain SS14)</name>
    <dbReference type="NCBI Taxonomy" id="990650"/>
    <lineage>
        <taxon>Eukaryota</taxon>
        <taxon>Fungi</taxon>
        <taxon>Dikarya</taxon>
        <taxon>Basidiomycota</taxon>
        <taxon>Agaricomycotina</taxon>
        <taxon>Agaricomycetes</taxon>
        <taxon>Phallomycetidae</taxon>
        <taxon>Geastrales</taxon>
        <taxon>Sphaerobolaceae</taxon>
        <taxon>Sphaerobolus</taxon>
    </lineage>
</organism>
<evidence type="ECO:0000313" key="3">
    <source>
        <dbReference type="Proteomes" id="UP000054279"/>
    </source>
</evidence>
<gene>
    <name evidence="2" type="ORF">M422DRAFT_261669</name>
</gene>
<feature type="compositionally biased region" description="Basic and acidic residues" evidence="1">
    <location>
        <begin position="167"/>
        <end position="178"/>
    </location>
</feature>
<keyword evidence="3" id="KW-1185">Reference proteome</keyword>
<feature type="compositionally biased region" description="Pro residues" evidence="1">
    <location>
        <begin position="143"/>
        <end position="154"/>
    </location>
</feature>
<protein>
    <submittedName>
        <fullName evidence="2">Unplaced genomic scaffold SPHSTscaffold_108, whole genome shotgun sequence</fullName>
    </submittedName>
</protein>
<feature type="compositionally biased region" description="Polar residues" evidence="1">
    <location>
        <begin position="108"/>
        <end position="122"/>
    </location>
</feature>
<dbReference type="EMBL" id="KN837183">
    <property type="protein sequence ID" value="KIJ35919.1"/>
    <property type="molecule type" value="Genomic_DNA"/>
</dbReference>
<feature type="region of interest" description="Disordered" evidence="1">
    <location>
        <begin position="107"/>
        <end position="221"/>
    </location>
</feature>
<accession>A0A0C9UM83</accession>
<evidence type="ECO:0000313" key="2">
    <source>
        <dbReference type="EMBL" id="KIJ35919.1"/>
    </source>
</evidence>
<proteinExistence type="predicted"/>
<feature type="region of interest" description="Disordered" evidence="1">
    <location>
        <begin position="236"/>
        <end position="291"/>
    </location>
</feature>
<evidence type="ECO:0000256" key="1">
    <source>
        <dbReference type="SAM" id="MobiDB-lite"/>
    </source>
</evidence>